<name>A0AC35U4M3_9BILA</name>
<dbReference type="WBParaSite" id="RSKR_0000711400.1">
    <property type="protein sequence ID" value="RSKR_0000711400.1"/>
    <property type="gene ID" value="RSKR_0000711400"/>
</dbReference>
<evidence type="ECO:0000313" key="2">
    <source>
        <dbReference type="WBParaSite" id="RSKR_0000711400.1"/>
    </source>
</evidence>
<reference evidence="2" key="1">
    <citation type="submission" date="2016-11" db="UniProtKB">
        <authorList>
            <consortium name="WormBaseParasite"/>
        </authorList>
    </citation>
    <scope>IDENTIFICATION</scope>
    <source>
        <strain evidence="2">KR3021</strain>
    </source>
</reference>
<evidence type="ECO:0000313" key="1">
    <source>
        <dbReference type="Proteomes" id="UP000095286"/>
    </source>
</evidence>
<organism evidence="1 2">
    <name type="scientific">Rhabditophanes sp. KR3021</name>
    <dbReference type="NCBI Taxonomy" id="114890"/>
    <lineage>
        <taxon>Eukaryota</taxon>
        <taxon>Metazoa</taxon>
        <taxon>Ecdysozoa</taxon>
        <taxon>Nematoda</taxon>
        <taxon>Chromadorea</taxon>
        <taxon>Rhabditida</taxon>
        <taxon>Tylenchina</taxon>
        <taxon>Panagrolaimomorpha</taxon>
        <taxon>Strongyloidoidea</taxon>
        <taxon>Alloionematidae</taxon>
        <taxon>Rhabditophanes</taxon>
    </lineage>
</organism>
<sequence>MKLLIFAICLGSIGADVFKQDVNLVESVRNKLIRTGQWEAYKKKSDLIRIESKHSILTGVPETINDYESSILTTNVTVGTPPQNFVAFLDTGSSNFWVPDITCGGSAVDCPEFCINEPQFCASGVCDPSCCGSFVKINAGKKVCDIKNKFDSSKSSSYIANGRGFSIYYAYGQVTGFLGQDTFAIPGRNGKSLSIPNTIFAQANSLPDVFLNSPADGILGLAYASLAEDNVIPPILEAIHRKLLDAPVFTVYLNGYVGTGNGGIITYGAIDLDNCESDITYVDITIPAWYQFKLDSVSTSLGSISNVPVQAISDTGMHLFKYVSN</sequence>
<protein>
    <submittedName>
        <fullName evidence="2">Peptidase A1 domain-containing protein</fullName>
    </submittedName>
</protein>
<accession>A0AC35U4M3</accession>
<dbReference type="Proteomes" id="UP000095286">
    <property type="component" value="Unplaced"/>
</dbReference>
<proteinExistence type="predicted"/>